<dbReference type="InterPro" id="IPR050638">
    <property type="entry name" value="AA-Vitamin_Transporters"/>
</dbReference>
<feature type="transmembrane region" description="Helical" evidence="6">
    <location>
        <begin position="136"/>
        <end position="153"/>
    </location>
</feature>
<dbReference type="EMBL" id="JAMXLX010000001">
    <property type="protein sequence ID" value="MCO5955713.1"/>
    <property type="molecule type" value="Genomic_DNA"/>
</dbReference>
<feature type="transmembrane region" description="Helical" evidence="6">
    <location>
        <begin position="259"/>
        <end position="276"/>
    </location>
</feature>
<keyword evidence="10" id="KW-1185">Reference proteome</keyword>
<evidence type="ECO:0000256" key="2">
    <source>
        <dbReference type="ARBA" id="ARBA00007362"/>
    </source>
</evidence>
<evidence type="ECO:0000256" key="5">
    <source>
        <dbReference type="ARBA" id="ARBA00023136"/>
    </source>
</evidence>
<accession>A0AAJ1BV11</accession>
<feature type="transmembrane region" description="Helical" evidence="6">
    <location>
        <begin position="282"/>
        <end position="299"/>
    </location>
</feature>
<evidence type="ECO:0000313" key="10">
    <source>
        <dbReference type="Proteomes" id="UP001155079"/>
    </source>
</evidence>
<feature type="transmembrane region" description="Helical" evidence="6">
    <location>
        <begin position="51"/>
        <end position="70"/>
    </location>
</feature>
<dbReference type="GO" id="GO:0016020">
    <property type="term" value="C:membrane"/>
    <property type="evidence" value="ECO:0007669"/>
    <property type="project" value="UniProtKB-SubCell"/>
</dbReference>
<feature type="domain" description="EamA" evidence="7">
    <location>
        <begin position="168"/>
        <end position="297"/>
    </location>
</feature>
<dbReference type="Proteomes" id="UP001155079">
    <property type="component" value="Unassembled WGS sequence"/>
</dbReference>
<reference evidence="9 10" key="1">
    <citation type="submission" date="2022-06" db="EMBL/GenBank/DDBJ databases">
        <authorList>
            <person name="Sun Q."/>
        </authorList>
    </citation>
    <scope>NUCLEOTIDE SEQUENCE</scope>
    <source>
        <strain evidence="9">S101</strain>
        <strain evidence="8 10">S153</strain>
    </source>
</reference>
<dbReference type="EMBL" id="JAMQAY010000001">
    <property type="protein sequence ID" value="MCM2400348.1"/>
    <property type="molecule type" value="Genomic_DNA"/>
</dbReference>
<comment type="subcellular location">
    <subcellularLocation>
        <location evidence="1">Membrane</location>
        <topology evidence="1">Multi-pass membrane protein</topology>
    </subcellularLocation>
</comment>
<keyword evidence="3 6" id="KW-0812">Transmembrane</keyword>
<feature type="transmembrane region" description="Helical" evidence="6">
    <location>
        <begin position="12"/>
        <end position="31"/>
    </location>
</feature>
<dbReference type="Pfam" id="PF00892">
    <property type="entry name" value="EamA"/>
    <property type="match status" value="2"/>
</dbReference>
<feature type="transmembrane region" description="Helical" evidence="6">
    <location>
        <begin position="82"/>
        <end position="102"/>
    </location>
</feature>
<dbReference type="InterPro" id="IPR000620">
    <property type="entry name" value="EamA_dom"/>
</dbReference>
<dbReference type="PANTHER" id="PTHR32322">
    <property type="entry name" value="INNER MEMBRANE TRANSPORTER"/>
    <property type="match status" value="1"/>
</dbReference>
<evidence type="ECO:0000256" key="4">
    <source>
        <dbReference type="ARBA" id="ARBA00022989"/>
    </source>
</evidence>
<sequence>MAKFQKQGSEAGNGLPMVPVMLALATVVIWSGNTIVSKAAIDVIHPASIAFYRWVIAFLVLMPFVLRSAWNEREVTLRYAPKLAFLGLMGMVAYQSLAYEAAKTTTAVNMGVLIGLIPLVSAFLAALIANERLTTARILGGIVSFVGLLYLTARGDMATLTSGGVHVGDGLMLVAVFSSALYGVLLKRWRIPISTWLQLWWQIGAAVMILLPFWMMSEKSPLTAVNLPLVLYAALPTSLLGPFMWMIAVRELGAARSSMFFNLFPVLVAVLAMILLGERLESFHYIGGGFALAGVLIGLRQPTGRLVAGT</sequence>
<feature type="transmembrane region" description="Helical" evidence="6">
    <location>
        <begin position="165"/>
        <end position="185"/>
    </location>
</feature>
<evidence type="ECO:0000259" key="7">
    <source>
        <dbReference type="Pfam" id="PF00892"/>
    </source>
</evidence>
<feature type="domain" description="EamA" evidence="7">
    <location>
        <begin position="20"/>
        <end position="151"/>
    </location>
</feature>
<dbReference type="Proteomes" id="UP001155380">
    <property type="component" value="Unassembled WGS sequence"/>
</dbReference>
<evidence type="ECO:0000256" key="3">
    <source>
        <dbReference type="ARBA" id="ARBA00022692"/>
    </source>
</evidence>
<gene>
    <name evidence="8" type="ORF">NBH20_04225</name>
    <name evidence="9" type="ORF">NBH21_02910</name>
</gene>
<feature type="transmembrane region" description="Helical" evidence="6">
    <location>
        <begin position="197"/>
        <end position="217"/>
    </location>
</feature>
<feature type="transmembrane region" description="Helical" evidence="6">
    <location>
        <begin position="229"/>
        <end position="247"/>
    </location>
</feature>
<organism evidence="9 11">
    <name type="scientific">Ciceribacter sichuanensis</name>
    <dbReference type="NCBI Taxonomy" id="2949647"/>
    <lineage>
        <taxon>Bacteria</taxon>
        <taxon>Pseudomonadati</taxon>
        <taxon>Pseudomonadota</taxon>
        <taxon>Alphaproteobacteria</taxon>
        <taxon>Hyphomicrobiales</taxon>
        <taxon>Rhizobiaceae</taxon>
        <taxon>Ciceribacter</taxon>
    </lineage>
</organism>
<evidence type="ECO:0000256" key="1">
    <source>
        <dbReference type="ARBA" id="ARBA00004141"/>
    </source>
</evidence>
<feature type="transmembrane region" description="Helical" evidence="6">
    <location>
        <begin position="108"/>
        <end position="129"/>
    </location>
</feature>
<proteinExistence type="inferred from homology"/>
<keyword evidence="5 6" id="KW-0472">Membrane</keyword>
<dbReference type="RefSeq" id="WP_250912444.1">
    <property type="nucleotide sequence ID" value="NZ_JAMQAY010000001.1"/>
</dbReference>
<evidence type="ECO:0000313" key="8">
    <source>
        <dbReference type="EMBL" id="MCM2400348.1"/>
    </source>
</evidence>
<comment type="caution">
    <text evidence="9">The sequence shown here is derived from an EMBL/GenBank/DDBJ whole genome shotgun (WGS) entry which is preliminary data.</text>
</comment>
<comment type="similarity">
    <text evidence="2">Belongs to the EamA transporter family.</text>
</comment>
<protein>
    <submittedName>
        <fullName evidence="9">DMT family transporter</fullName>
    </submittedName>
</protein>
<evidence type="ECO:0000313" key="11">
    <source>
        <dbReference type="Proteomes" id="UP001155380"/>
    </source>
</evidence>
<dbReference type="InterPro" id="IPR037185">
    <property type="entry name" value="EmrE-like"/>
</dbReference>
<evidence type="ECO:0000256" key="6">
    <source>
        <dbReference type="SAM" id="Phobius"/>
    </source>
</evidence>
<dbReference type="PANTHER" id="PTHR32322:SF2">
    <property type="entry name" value="EAMA DOMAIN-CONTAINING PROTEIN"/>
    <property type="match status" value="1"/>
</dbReference>
<dbReference type="AlphaFoldDB" id="A0AAJ1BV11"/>
<evidence type="ECO:0000313" key="9">
    <source>
        <dbReference type="EMBL" id="MCO5955713.1"/>
    </source>
</evidence>
<dbReference type="SUPFAM" id="SSF103481">
    <property type="entry name" value="Multidrug resistance efflux transporter EmrE"/>
    <property type="match status" value="2"/>
</dbReference>
<keyword evidence="4 6" id="KW-1133">Transmembrane helix</keyword>
<name>A0AAJ1BV11_9HYPH</name>